<sequence>MFSKKILAVALLALSFNVSATTDGIPASKKILIDKLLAQTGQSAVAVGKQYSDLFTQQMTLILKQSKPDINPKAFDIVEEEINAIMDEEFVINDSFKTMMYPIYNKHFTEDELRKMIEINDTEFGKKLIRVMPLISQEGMLVGQEFGQKLGPKIQKRITKRFKEEGIK</sequence>
<dbReference type="EMBL" id="PYOU01000002">
    <property type="protein sequence ID" value="PSX12257.1"/>
    <property type="molecule type" value="Genomic_DNA"/>
</dbReference>
<dbReference type="Proteomes" id="UP000240989">
    <property type="component" value="Unassembled WGS sequence"/>
</dbReference>
<accession>A0A0D8QVU7</accession>
<feature type="domain" description="DUF2059" evidence="2">
    <location>
        <begin position="94"/>
        <end position="152"/>
    </location>
</feature>
<dbReference type="InterPro" id="IPR018637">
    <property type="entry name" value="DUF2059"/>
</dbReference>
<keyword evidence="1" id="KW-0732">Signal</keyword>
<comment type="caution">
    <text evidence="3">The sequence shown here is derived from an EMBL/GenBank/DDBJ whole genome shotgun (WGS) entry which is preliminary data.</text>
</comment>
<dbReference type="GeneID" id="61227838"/>
<evidence type="ECO:0000313" key="5">
    <source>
        <dbReference type="Proteomes" id="UP000240989"/>
    </source>
</evidence>
<evidence type="ECO:0000259" key="2">
    <source>
        <dbReference type="Pfam" id="PF09832"/>
    </source>
</evidence>
<evidence type="ECO:0000313" key="6">
    <source>
        <dbReference type="Proteomes" id="UP000241440"/>
    </source>
</evidence>
<keyword evidence="5" id="KW-1185">Reference proteome</keyword>
<reference evidence="5 6" key="1">
    <citation type="submission" date="2018-01" db="EMBL/GenBank/DDBJ databases">
        <title>Whole genome sequencing of Histamine producing bacteria.</title>
        <authorList>
            <person name="Butler K."/>
        </authorList>
    </citation>
    <scope>NUCLEOTIDE SEQUENCE [LARGE SCALE GENOMIC DNA]</scope>
    <source>
        <strain evidence="3 6">A2-1</strain>
        <strain evidence="4 5">A6-1</strain>
    </source>
</reference>
<proteinExistence type="predicted"/>
<organism evidence="3 6">
    <name type="scientific">Photobacterium angustum</name>
    <dbReference type="NCBI Taxonomy" id="661"/>
    <lineage>
        <taxon>Bacteria</taxon>
        <taxon>Pseudomonadati</taxon>
        <taxon>Pseudomonadota</taxon>
        <taxon>Gammaproteobacteria</taxon>
        <taxon>Vibrionales</taxon>
        <taxon>Vibrionaceae</taxon>
        <taxon>Photobacterium</taxon>
    </lineage>
</organism>
<dbReference type="EMBL" id="PYOY01000001">
    <property type="protein sequence ID" value="PSX09881.1"/>
    <property type="molecule type" value="Genomic_DNA"/>
</dbReference>
<protein>
    <submittedName>
        <fullName evidence="3">DUF2059 domain-containing protein</fullName>
    </submittedName>
</protein>
<evidence type="ECO:0000256" key="1">
    <source>
        <dbReference type="SAM" id="SignalP"/>
    </source>
</evidence>
<feature type="chain" id="PRO_5010415742" evidence="1">
    <location>
        <begin position="21"/>
        <end position="168"/>
    </location>
</feature>
<gene>
    <name evidence="4" type="ORF">C0W27_03420</name>
    <name evidence="3" type="ORF">C0W41_03555</name>
</gene>
<dbReference type="Proteomes" id="UP000241440">
    <property type="component" value="Unassembled WGS sequence"/>
</dbReference>
<dbReference type="RefSeq" id="WP_005367603.1">
    <property type="nucleotide sequence ID" value="NZ_JAKJTG010000032.1"/>
</dbReference>
<evidence type="ECO:0000313" key="3">
    <source>
        <dbReference type="EMBL" id="PSX09881.1"/>
    </source>
</evidence>
<name>A0A0D8QVU7_PHOAN</name>
<evidence type="ECO:0000313" key="4">
    <source>
        <dbReference type="EMBL" id="PSX12257.1"/>
    </source>
</evidence>
<dbReference type="AlphaFoldDB" id="A0A0D8QVU7"/>
<feature type="signal peptide" evidence="1">
    <location>
        <begin position="1"/>
        <end position="20"/>
    </location>
</feature>
<dbReference type="Pfam" id="PF09832">
    <property type="entry name" value="DUF2059"/>
    <property type="match status" value="1"/>
</dbReference>